<keyword evidence="5 8" id="KW-0472">Membrane</keyword>
<dbReference type="EMBL" id="NPHW01005337">
    <property type="protein sequence ID" value="OXV06858.1"/>
    <property type="molecule type" value="Genomic_DNA"/>
</dbReference>
<dbReference type="Pfam" id="PF00635">
    <property type="entry name" value="Motile_Sperm"/>
    <property type="match status" value="2"/>
</dbReference>
<dbReference type="GO" id="GO:0005789">
    <property type="term" value="C:endoplasmic reticulum membrane"/>
    <property type="evidence" value="ECO:0007669"/>
    <property type="project" value="InterPro"/>
</dbReference>
<feature type="region of interest" description="Disordered" evidence="7">
    <location>
        <begin position="144"/>
        <end position="220"/>
    </location>
</feature>
<sequence length="304" mass="33278">MSVDIEPAELGFRRPFNHEVSQTLHLRNPNRDAIAFKVKTTAPKQYALQALTTLFLLLTTVDSYCVRPNSGRIEAGKQVEVQVLLQAMKEEPPLDTKCKDKFLVQAVAITGDMEYSNITSIFDKATKPSIQERKIRVNFLTTDEPATPLGSGETNGIAFTEDEPPSYASLGASYETPMPASSKKPTEGAFVPTSSDLGISSEREATPPPSKEISSPSASGILDSGAVNEMPNSVEDLKSQLAQANAQIQKLREQLTDQGLRYQKPVRSPVPMLQQQQPQLETGVPVQIVAGLCLLCFLLAYFFF</sequence>
<dbReference type="GO" id="GO:0005886">
    <property type="term" value="C:plasma membrane"/>
    <property type="evidence" value="ECO:0007669"/>
    <property type="project" value="TreeGrafter"/>
</dbReference>
<evidence type="ECO:0000256" key="5">
    <source>
        <dbReference type="ARBA" id="ARBA00023136"/>
    </source>
</evidence>
<feature type="domain" description="MSP" evidence="9">
    <location>
        <begin position="2"/>
        <end position="140"/>
    </location>
</feature>
<dbReference type="InterPro" id="IPR008962">
    <property type="entry name" value="PapD-like_sf"/>
</dbReference>
<comment type="caution">
    <text evidence="10">The sequence shown here is derived from an EMBL/GenBank/DDBJ whole genome shotgun (WGS) entry which is preliminary data.</text>
</comment>
<evidence type="ECO:0000256" key="1">
    <source>
        <dbReference type="ARBA" id="ARBA00004211"/>
    </source>
</evidence>
<feature type="transmembrane region" description="Helical" evidence="8">
    <location>
        <begin position="284"/>
        <end position="303"/>
    </location>
</feature>
<evidence type="ECO:0000313" key="10">
    <source>
        <dbReference type="EMBL" id="OXV06858.1"/>
    </source>
</evidence>
<evidence type="ECO:0000256" key="2">
    <source>
        <dbReference type="ARBA" id="ARBA00008932"/>
    </source>
</evidence>
<keyword evidence="11" id="KW-1185">Reference proteome</keyword>
<keyword evidence="6" id="KW-0175">Coiled coil</keyword>
<dbReference type="InterPro" id="IPR016763">
    <property type="entry name" value="VAP"/>
</dbReference>
<evidence type="ECO:0000256" key="7">
    <source>
        <dbReference type="SAM" id="MobiDB-lite"/>
    </source>
</evidence>
<dbReference type="AlphaFoldDB" id="A0A232LS51"/>
<comment type="subcellular location">
    <subcellularLocation>
        <location evidence="1">Membrane</location>
        <topology evidence="1">Single-pass type IV membrane protein</topology>
    </subcellularLocation>
</comment>
<dbReference type="PROSITE" id="PS50202">
    <property type="entry name" value="MSP"/>
    <property type="match status" value="1"/>
</dbReference>
<protein>
    <recommendedName>
        <fullName evidence="9">MSP domain-containing protein</fullName>
    </recommendedName>
</protein>
<dbReference type="Gene3D" id="2.60.40.10">
    <property type="entry name" value="Immunoglobulins"/>
    <property type="match status" value="1"/>
</dbReference>
<dbReference type="OrthoDB" id="264603at2759"/>
<name>A0A232LS51_9EURO</name>
<dbReference type="SUPFAM" id="SSF49354">
    <property type="entry name" value="PapD-like"/>
    <property type="match status" value="1"/>
</dbReference>
<feature type="coiled-coil region" evidence="6">
    <location>
        <begin position="234"/>
        <end position="261"/>
    </location>
</feature>
<proteinExistence type="inferred from homology"/>
<dbReference type="GO" id="GO:0090158">
    <property type="term" value="P:endoplasmic reticulum membrane organization"/>
    <property type="evidence" value="ECO:0007669"/>
    <property type="project" value="TreeGrafter"/>
</dbReference>
<dbReference type="GO" id="GO:0061817">
    <property type="term" value="P:endoplasmic reticulum-plasma membrane tethering"/>
    <property type="evidence" value="ECO:0007669"/>
    <property type="project" value="TreeGrafter"/>
</dbReference>
<dbReference type="GO" id="GO:0033149">
    <property type="term" value="F:FFAT motif binding"/>
    <property type="evidence" value="ECO:0007669"/>
    <property type="project" value="TreeGrafter"/>
</dbReference>
<organism evidence="10 11">
    <name type="scientific">Elaphomyces granulatus</name>
    <dbReference type="NCBI Taxonomy" id="519963"/>
    <lineage>
        <taxon>Eukaryota</taxon>
        <taxon>Fungi</taxon>
        <taxon>Dikarya</taxon>
        <taxon>Ascomycota</taxon>
        <taxon>Pezizomycotina</taxon>
        <taxon>Eurotiomycetes</taxon>
        <taxon>Eurotiomycetidae</taxon>
        <taxon>Eurotiales</taxon>
        <taxon>Elaphomycetaceae</taxon>
        <taxon>Elaphomyces</taxon>
    </lineage>
</organism>
<reference evidence="10 11" key="1">
    <citation type="journal article" date="2015" name="Environ. Microbiol.">
        <title>Metagenome sequence of Elaphomyces granulatus from sporocarp tissue reveals Ascomycota ectomycorrhizal fingerprints of genome expansion and a Proteobacteria-rich microbiome.</title>
        <authorList>
            <person name="Quandt C.A."/>
            <person name="Kohler A."/>
            <person name="Hesse C.N."/>
            <person name="Sharpton T.J."/>
            <person name="Martin F."/>
            <person name="Spatafora J.W."/>
        </authorList>
    </citation>
    <scope>NUCLEOTIDE SEQUENCE [LARGE SCALE GENOMIC DNA]</scope>
    <source>
        <strain evidence="10 11">OSC145934</strain>
    </source>
</reference>
<dbReference type="PIRSF" id="PIRSF019693">
    <property type="entry name" value="VAMP-associated"/>
    <property type="match status" value="1"/>
</dbReference>
<dbReference type="Proteomes" id="UP000243515">
    <property type="component" value="Unassembled WGS sequence"/>
</dbReference>
<dbReference type="InterPro" id="IPR000535">
    <property type="entry name" value="MSP_dom"/>
</dbReference>
<accession>A0A232LS51</accession>
<evidence type="ECO:0000256" key="8">
    <source>
        <dbReference type="SAM" id="Phobius"/>
    </source>
</evidence>
<dbReference type="PANTHER" id="PTHR10809">
    <property type="entry name" value="VESICLE-ASSOCIATED MEMBRANE PROTEIN-ASSOCIATED PROTEIN"/>
    <property type="match status" value="1"/>
</dbReference>
<dbReference type="PANTHER" id="PTHR10809:SF6">
    <property type="entry name" value="AT11025P-RELATED"/>
    <property type="match status" value="1"/>
</dbReference>
<evidence type="ECO:0000313" key="11">
    <source>
        <dbReference type="Proteomes" id="UP000243515"/>
    </source>
</evidence>
<evidence type="ECO:0000256" key="6">
    <source>
        <dbReference type="SAM" id="Coils"/>
    </source>
</evidence>
<keyword evidence="4 8" id="KW-1133">Transmembrane helix</keyword>
<comment type="similarity">
    <text evidence="2">Belongs to the VAMP-associated protein (VAP) (TC 9.B.17) family.</text>
</comment>
<evidence type="ECO:0000256" key="4">
    <source>
        <dbReference type="ARBA" id="ARBA00022989"/>
    </source>
</evidence>
<keyword evidence="3 8" id="KW-0812">Transmembrane</keyword>
<dbReference type="InterPro" id="IPR013783">
    <property type="entry name" value="Ig-like_fold"/>
</dbReference>
<gene>
    <name evidence="10" type="ORF">Egran_05377</name>
</gene>
<evidence type="ECO:0000256" key="3">
    <source>
        <dbReference type="ARBA" id="ARBA00022692"/>
    </source>
</evidence>
<evidence type="ECO:0000259" key="9">
    <source>
        <dbReference type="PROSITE" id="PS50202"/>
    </source>
</evidence>